<reference evidence="7 8" key="1">
    <citation type="journal article" date="2013" name="PLoS ONE">
        <title>Genomic analysis of Melioribacter roseus, facultatively anaerobic organotrophic bacterium representing a novel deep lineage within Bacteriodetes/Chlorobi group.</title>
        <authorList>
            <person name="Kadnikov V.V."/>
            <person name="Mardanov A.V."/>
            <person name="Podosokorskaya O.A."/>
            <person name="Gavrilov S.N."/>
            <person name="Kublanov I.V."/>
            <person name="Beletsky A.V."/>
            <person name="Bonch-Osmolovskaya E.A."/>
            <person name="Ravin N.V."/>
        </authorList>
    </citation>
    <scope>NUCLEOTIDE SEQUENCE [LARGE SCALE GENOMIC DNA]</scope>
    <source>
        <strain evidence="8">JCM 17771 / P3M-2</strain>
    </source>
</reference>
<dbReference type="PANTHER" id="PTHR42812">
    <property type="entry name" value="BETA-XYLOSIDASE"/>
    <property type="match status" value="1"/>
</dbReference>
<dbReference type="Gene3D" id="2.60.120.200">
    <property type="match status" value="1"/>
</dbReference>
<dbReference type="OrthoDB" id="9801455at2"/>
<dbReference type="CDD" id="cd09001">
    <property type="entry name" value="GH43_FsAxh1-like"/>
    <property type="match status" value="1"/>
</dbReference>
<sequence length="706" mass="80207">MRLYKITLFALIVFGISNINLPGQTFIPRQSDSTICTWHADNGNGTFTNPIFYEEFSDPDLIRVGSDYYMTGTTMHTMPGLPVLHSKDLVNWKLLGYACRRLDLGPEFRLEEGKEIYGQGFWAPCIRYHNGMFFIFSNVNRHKTQVFKSTDPAGPWEHYQMNVSLHDLSVLFDDDGKVYVVWGYDEIRIAELNAELTDTIPGSGKIIIPAGSGAGEGCHFYKIDGKYYITITNWDPVCYQVCARADNPYGLYEINVMSAEENMGMGTTWRLWDTKNGPPFNLIKAPSNHVGCIPMHQGGIVETDRGEWWGFSMMDYNSIGRVTVLSPVTWKDGWPYMGLPGNLKCSPKSWRKPLTSVKSGIYAPFEKDDNFDGPELKNAWQWNHATVDEKWSLNERKGFLRLHSLPAESFWYARNTLTQRAVGPESYAVTLVDISNLKRGDIAGLALLNLPYAWIGITKNKEGDNRLQYYNQQKQKKINLIPVTNKIWLRAYCNFDEDFAYLSYSTDGENYITIDDKIILPYQLKTFQGVRYALFNFNKECNEGGFADFDFFEIIEPRCKGLTRPIPYNKTIKLISLADSTILVNWKNFLRPVPIDSKFAEGENGLFRVIDRGEGRIALQSIATGGYVTVKNFGEMAEVRIETEGNGSASTFQWIDMLKGEIMLMSLKTHKYLFADPYAGSLCSADSEGARPDRKGGSCFIWVFAD</sequence>
<dbReference type="InterPro" id="IPR023296">
    <property type="entry name" value="Glyco_hydro_beta-prop_sf"/>
</dbReference>
<keyword evidence="3" id="KW-0326">Glycosidase</keyword>
<dbReference type="KEGG" id="mro:MROS_2087"/>
<dbReference type="PANTHER" id="PTHR42812:SF12">
    <property type="entry name" value="BETA-XYLOSIDASE-RELATED"/>
    <property type="match status" value="1"/>
</dbReference>
<evidence type="ECO:0000256" key="2">
    <source>
        <dbReference type="ARBA" id="ARBA00022801"/>
    </source>
</evidence>
<dbReference type="InterPro" id="IPR051795">
    <property type="entry name" value="Glycosyl_Hydrlase_43"/>
</dbReference>
<dbReference type="AlphaFoldDB" id="I6YXL6"/>
<dbReference type="InterPro" id="IPR041542">
    <property type="entry name" value="GH43_C2"/>
</dbReference>
<dbReference type="GO" id="GO:0005975">
    <property type="term" value="P:carbohydrate metabolic process"/>
    <property type="evidence" value="ECO:0007669"/>
    <property type="project" value="InterPro"/>
</dbReference>
<name>I6YXL6_MELRP</name>
<evidence type="ECO:0000256" key="5">
    <source>
        <dbReference type="PIRSR" id="PIRSR606710-2"/>
    </source>
</evidence>
<evidence type="ECO:0000256" key="3">
    <source>
        <dbReference type="ARBA" id="ARBA00023295"/>
    </source>
</evidence>
<dbReference type="Gene3D" id="2.80.10.50">
    <property type="match status" value="1"/>
</dbReference>
<feature type="site" description="Important for catalytic activity, responsible for pKa modulation of the active site Glu and correct orientation of both the proton donor and substrate" evidence="5">
    <location>
        <position position="167"/>
    </location>
</feature>
<dbReference type="eggNOG" id="COG3507">
    <property type="taxonomic scope" value="Bacteria"/>
</dbReference>
<feature type="active site" description="Proton acceptor" evidence="4">
    <location>
        <position position="58"/>
    </location>
</feature>
<evidence type="ECO:0000313" key="8">
    <source>
        <dbReference type="Proteomes" id="UP000009011"/>
    </source>
</evidence>
<evidence type="ECO:0000313" key="7">
    <source>
        <dbReference type="EMBL" id="AFN75317.1"/>
    </source>
</evidence>
<comment type="similarity">
    <text evidence="1">Belongs to the glycosyl hydrolase 43 family.</text>
</comment>
<dbReference type="HOGENOM" id="CLU_016508_1_0_10"/>
<proteinExistence type="inferred from homology"/>
<evidence type="ECO:0000256" key="4">
    <source>
        <dbReference type="PIRSR" id="PIRSR606710-1"/>
    </source>
</evidence>
<keyword evidence="2 7" id="KW-0378">Hydrolase</keyword>
<dbReference type="InterPro" id="IPR013320">
    <property type="entry name" value="ConA-like_dom_sf"/>
</dbReference>
<dbReference type="STRING" id="1191523.MROS_2087"/>
<feature type="domain" description="Beta-xylosidase C-terminal Concanavalin A-like" evidence="6">
    <location>
        <begin position="369"/>
        <end position="553"/>
    </location>
</feature>
<dbReference type="GO" id="GO:0004553">
    <property type="term" value="F:hydrolase activity, hydrolyzing O-glycosyl compounds"/>
    <property type="evidence" value="ECO:0007669"/>
    <property type="project" value="InterPro"/>
</dbReference>
<dbReference type="EMBL" id="CP003557">
    <property type="protein sequence ID" value="AFN75317.1"/>
    <property type="molecule type" value="Genomic_DNA"/>
</dbReference>
<evidence type="ECO:0000256" key="1">
    <source>
        <dbReference type="ARBA" id="ARBA00009865"/>
    </source>
</evidence>
<dbReference type="Gene3D" id="2.115.10.20">
    <property type="entry name" value="Glycosyl hydrolase domain, family 43"/>
    <property type="match status" value="1"/>
</dbReference>
<feature type="active site" description="Proton donor" evidence="4">
    <location>
        <position position="216"/>
    </location>
</feature>
<protein>
    <submittedName>
        <fullName evidence="7">Glycosyl hydrolase, family 43</fullName>
    </submittedName>
</protein>
<dbReference type="SUPFAM" id="SSF49899">
    <property type="entry name" value="Concanavalin A-like lectins/glucanases"/>
    <property type="match status" value="1"/>
</dbReference>
<organism evidence="7 8">
    <name type="scientific">Melioribacter roseus (strain DSM 23840 / JCM 17771 / VKM B-2668 / P3M-2)</name>
    <dbReference type="NCBI Taxonomy" id="1191523"/>
    <lineage>
        <taxon>Bacteria</taxon>
        <taxon>Pseudomonadati</taxon>
        <taxon>Ignavibacteriota</taxon>
        <taxon>Ignavibacteria</taxon>
        <taxon>Ignavibacteriales</taxon>
        <taxon>Melioribacteraceae</taxon>
        <taxon>Melioribacter</taxon>
    </lineage>
</organism>
<accession>I6YXL6</accession>
<dbReference type="Pfam" id="PF17851">
    <property type="entry name" value="GH43_C2"/>
    <property type="match status" value="1"/>
</dbReference>
<evidence type="ECO:0000259" key="6">
    <source>
        <dbReference type="Pfam" id="PF17851"/>
    </source>
</evidence>
<dbReference type="RefSeq" id="WP_014856749.1">
    <property type="nucleotide sequence ID" value="NC_018178.1"/>
</dbReference>
<gene>
    <name evidence="7" type="ordered locus">MROS_2087</name>
</gene>
<keyword evidence="8" id="KW-1185">Reference proteome</keyword>
<dbReference type="PATRIC" id="fig|1191523.3.peg.2207"/>
<dbReference type="Pfam" id="PF04616">
    <property type="entry name" value="Glyco_hydro_43"/>
    <property type="match status" value="1"/>
</dbReference>
<dbReference type="SUPFAM" id="SSF75005">
    <property type="entry name" value="Arabinanase/levansucrase/invertase"/>
    <property type="match status" value="1"/>
</dbReference>
<dbReference type="InterPro" id="IPR006710">
    <property type="entry name" value="Glyco_hydro_43"/>
</dbReference>
<dbReference type="Proteomes" id="UP000009011">
    <property type="component" value="Chromosome"/>
</dbReference>